<name>A0A5N4B385_PHOPY</name>
<accession>A0A5N4B385</accession>
<evidence type="ECO:0000313" key="2">
    <source>
        <dbReference type="Proteomes" id="UP000327044"/>
    </source>
</evidence>
<dbReference type="Proteomes" id="UP000327044">
    <property type="component" value="Unassembled WGS sequence"/>
</dbReference>
<comment type="caution">
    <text evidence="1">The sequence shown here is derived from an EMBL/GenBank/DDBJ whole genome shotgun (WGS) entry which is preliminary data.</text>
</comment>
<dbReference type="AlphaFoldDB" id="A0A5N4B385"/>
<organism evidence="1 2">
    <name type="scientific">Photinus pyralis</name>
    <name type="common">Common eastern firefly</name>
    <name type="synonym">Lampyris pyralis</name>
    <dbReference type="NCBI Taxonomy" id="7054"/>
    <lineage>
        <taxon>Eukaryota</taxon>
        <taxon>Metazoa</taxon>
        <taxon>Ecdysozoa</taxon>
        <taxon>Arthropoda</taxon>
        <taxon>Hexapoda</taxon>
        <taxon>Insecta</taxon>
        <taxon>Pterygota</taxon>
        <taxon>Neoptera</taxon>
        <taxon>Endopterygota</taxon>
        <taxon>Coleoptera</taxon>
        <taxon>Polyphaga</taxon>
        <taxon>Elateriformia</taxon>
        <taxon>Elateroidea</taxon>
        <taxon>Lampyridae</taxon>
        <taxon>Lampyrinae</taxon>
        <taxon>Photinus</taxon>
    </lineage>
</organism>
<dbReference type="InParanoid" id="A0A5N4B385"/>
<protein>
    <submittedName>
        <fullName evidence="1">Uncharacterized protein</fullName>
    </submittedName>
</protein>
<dbReference type="EMBL" id="VVIM01000001">
    <property type="protein sequence ID" value="KAB0804013.1"/>
    <property type="molecule type" value="Genomic_DNA"/>
</dbReference>
<proteinExistence type="predicted"/>
<sequence>MDRRYCPICDSSVYGYCSEKMFHDSCCCSPHNDYYPLPFQCQFADCSFLHANSCKEHSLIAGCCCIDKLNIFFKQ</sequence>
<evidence type="ECO:0000313" key="1">
    <source>
        <dbReference type="EMBL" id="KAB0804013.1"/>
    </source>
</evidence>
<reference evidence="1 2" key="1">
    <citation type="journal article" date="2018" name="Elife">
        <title>Firefly genomes illuminate parallel origins of bioluminescence in beetles.</title>
        <authorList>
            <person name="Fallon T.R."/>
            <person name="Lower S.E."/>
            <person name="Chang C.H."/>
            <person name="Bessho-Uehara M."/>
            <person name="Martin G.J."/>
            <person name="Bewick A.J."/>
            <person name="Behringer M."/>
            <person name="Debat H.J."/>
            <person name="Wong I."/>
            <person name="Day J.C."/>
            <person name="Suvorov A."/>
            <person name="Silva C.J."/>
            <person name="Stanger-Hall K.F."/>
            <person name="Hall D.W."/>
            <person name="Schmitz R.J."/>
            <person name="Nelson D.R."/>
            <person name="Lewis S.M."/>
            <person name="Shigenobu S."/>
            <person name="Bybee S.M."/>
            <person name="Larracuente A.M."/>
            <person name="Oba Y."/>
            <person name="Weng J.K."/>
        </authorList>
    </citation>
    <scope>NUCLEOTIDE SEQUENCE [LARGE SCALE GENOMIC DNA]</scope>
    <source>
        <strain evidence="1">1611_PpyrPB1</strain>
        <tissue evidence="1">Whole body</tissue>
    </source>
</reference>
<keyword evidence="2" id="KW-1185">Reference proteome</keyword>
<gene>
    <name evidence="1" type="ORF">PPYR_00983</name>
</gene>